<evidence type="ECO:0000259" key="8">
    <source>
        <dbReference type="PROSITE" id="PS50893"/>
    </source>
</evidence>
<accession>A0A840I4J0</accession>
<feature type="transmembrane region" description="Helical" evidence="7">
    <location>
        <begin position="95"/>
        <end position="116"/>
    </location>
</feature>
<dbReference type="EMBL" id="JACHOB010000003">
    <property type="protein sequence ID" value="MBB4659088.1"/>
    <property type="molecule type" value="Genomic_DNA"/>
</dbReference>
<name>A0A840I4J0_9PROT</name>
<dbReference type="Pfam" id="PF00005">
    <property type="entry name" value="ABC_tran"/>
    <property type="match status" value="1"/>
</dbReference>
<keyword evidence="3" id="KW-0547">Nucleotide-binding</keyword>
<dbReference type="GO" id="GO:0005886">
    <property type="term" value="C:plasma membrane"/>
    <property type="evidence" value="ECO:0007669"/>
    <property type="project" value="UniProtKB-SubCell"/>
</dbReference>
<dbReference type="Proteomes" id="UP000563524">
    <property type="component" value="Unassembled WGS sequence"/>
</dbReference>
<dbReference type="SMART" id="SM00382">
    <property type="entry name" value="AAA"/>
    <property type="match status" value="1"/>
</dbReference>
<keyword evidence="5 7" id="KW-1133">Transmembrane helix</keyword>
<feature type="transmembrane region" description="Helical" evidence="7">
    <location>
        <begin position="281"/>
        <end position="300"/>
    </location>
</feature>
<dbReference type="GO" id="GO:0005524">
    <property type="term" value="F:ATP binding"/>
    <property type="evidence" value="ECO:0007669"/>
    <property type="project" value="UniProtKB-KW"/>
</dbReference>
<evidence type="ECO:0000256" key="3">
    <source>
        <dbReference type="ARBA" id="ARBA00022741"/>
    </source>
</evidence>
<dbReference type="InterPro" id="IPR036640">
    <property type="entry name" value="ABC1_TM_sf"/>
</dbReference>
<reference evidence="10 11" key="1">
    <citation type="submission" date="2020-08" db="EMBL/GenBank/DDBJ databases">
        <title>Genomic Encyclopedia of Type Strains, Phase IV (KMG-IV): sequencing the most valuable type-strain genomes for metagenomic binning, comparative biology and taxonomic classification.</title>
        <authorList>
            <person name="Goeker M."/>
        </authorList>
    </citation>
    <scope>NUCLEOTIDE SEQUENCE [LARGE SCALE GENOMIC DNA]</scope>
    <source>
        <strain evidence="10 11">DSM 102850</strain>
    </source>
</reference>
<dbReference type="InterPro" id="IPR027417">
    <property type="entry name" value="P-loop_NTPase"/>
</dbReference>
<proteinExistence type="predicted"/>
<comment type="subcellular location">
    <subcellularLocation>
        <location evidence="1">Cell membrane</location>
        <topology evidence="1">Multi-pass membrane protein</topology>
    </subcellularLocation>
</comment>
<evidence type="ECO:0000259" key="9">
    <source>
        <dbReference type="PROSITE" id="PS50929"/>
    </source>
</evidence>
<keyword evidence="4 10" id="KW-0067">ATP-binding</keyword>
<evidence type="ECO:0000313" key="10">
    <source>
        <dbReference type="EMBL" id="MBB4659088.1"/>
    </source>
</evidence>
<sequence length="587" mass="62080">MAKRSARASVQSAQVGPAEEQEEGGFLAYFARAYPLRTALMIALLILAGLAEGVGLVALLPLVGLVLPNAGGGSSEAPPGATERFFETLGIEPTLGLILTLIVLLMTLRAIAMWLAMRQVGFTAAMVSTRLRQRLIKALTEADWRHFSRQPTGHLTAAVSDQANRSAGAYADSCACAAEAIQGIIYLAVVLVISPLAALLAVVSGAFMAFVFGPFVRRTRNAGKRQAIVMRTIISRLTEVLAAIKPVKAMGQETEVWPLLEHETRAFEETQRQAIVARESAAAFWDPIATLIIAIGLYLALTKTSVPLTELVVLAVVFYRLITKASQVQRRYQAAVLNGHSFGMLMTAVHAAERAREPRVHAGRVPQLGDGITLRGVAVTYGEHQVLSGIDLTIPAGRMTAITGPSGSGKTTLMDVITGLSPVSAGMVSIGGTPLGEVDMGAWRRSIGYVPQEVLLFFDTIRANVALAGTATDEEVEAALKAAGAWSFVRELPGGLDYVVGERGTRISGGQRQRIAIARALVRRPKLLILDEATAGLDTATEAAVLETVLALRPGVTIIAVSHQPAVPAVADRIIEVGGGSARVVSS</sequence>
<protein>
    <submittedName>
        <fullName evidence="10">ATP-binding cassette subfamily C protein</fullName>
    </submittedName>
</protein>
<evidence type="ECO:0000256" key="7">
    <source>
        <dbReference type="SAM" id="Phobius"/>
    </source>
</evidence>
<evidence type="ECO:0000256" key="5">
    <source>
        <dbReference type="ARBA" id="ARBA00022989"/>
    </source>
</evidence>
<dbReference type="GO" id="GO:0140359">
    <property type="term" value="F:ABC-type transporter activity"/>
    <property type="evidence" value="ECO:0007669"/>
    <property type="project" value="InterPro"/>
</dbReference>
<feature type="transmembrane region" description="Helical" evidence="7">
    <location>
        <begin position="306"/>
        <end position="322"/>
    </location>
</feature>
<evidence type="ECO:0000256" key="4">
    <source>
        <dbReference type="ARBA" id="ARBA00022840"/>
    </source>
</evidence>
<dbReference type="PROSITE" id="PS00211">
    <property type="entry name" value="ABC_TRANSPORTER_1"/>
    <property type="match status" value="1"/>
</dbReference>
<evidence type="ECO:0000313" key="11">
    <source>
        <dbReference type="Proteomes" id="UP000563524"/>
    </source>
</evidence>
<dbReference type="SUPFAM" id="SSF52540">
    <property type="entry name" value="P-loop containing nucleoside triphosphate hydrolases"/>
    <property type="match status" value="1"/>
</dbReference>
<dbReference type="Gene3D" id="1.20.1560.10">
    <property type="entry name" value="ABC transporter type 1, transmembrane domain"/>
    <property type="match status" value="1"/>
</dbReference>
<evidence type="ECO:0000256" key="1">
    <source>
        <dbReference type="ARBA" id="ARBA00004651"/>
    </source>
</evidence>
<keyword evidence="2 7" id="KW-0812">Transmembrane</keyword>
<dbReference type="PANTHER" id="PTHR24221:SF590">
    <property type="entry name" value="COMPONENT LINKED WITH THE ASSEMBLY OF CYTOCHROME' TRANSPORT TRANSMEMBRANE ATP-BINDING PROTEIN ABC TRANSPORTER CYDD-RELATED"/>
    <property type="match status" value="1"/>
</dbReference>
<dbReference type="InterPro" id="IPR003439">
    <property type="entry name" value="ABC_transporter-like_ATP-bd"/>
</dbReference>
<feature type="transmembrane region" description="Helical" evidence="7">
    <location>
        <begin position="169"/>
        <end position="190"/>
    </location>
</feature>
<dbReference type="SUPFAM" id="SSF90123">
    <property type="entry name" value="ABC transporter transmembrane region"/>
    <property type="match status" value="1"/>
</dbReference>
<dbReference type="InterPro" id="IPR003593">
    <property type="entry name" value="AAA+_ATPase"/>
</dbReference>
<keyword evidence="11" id="KW-1185">Reference proteome</keyword>
<dbReference type="Gene3D" id="3.40.50.300">
    <property type="entry name" value="P-loop containing nucleotide triphosphate hydrolases"/>
    <property type="match status" value="1"/>
</dbReference>
<evidence type="ECO:0000256" key="2">
    <source>
        <dbReference type="ARBA" id="ARBA00022692"/>
    </source>
</evidence>
<organism evidence="10 11">
    <name type="scientific">Parvularcula dongshanensis</name>
    <dbReference type="NCBI Taxonomy" id="1173995"/>
    <lineage>
        <taxon>Bacteria</taxon>
        <taxon>Pseudomonadati</taxon>
        <taxon>Pseudomonadota</taxon>
        <taxon>Alphaproteobacteria</taxon>
        <taxon>Parvularculales</taxon>
        <taxon>Parvularculaceae</taxon>
        <taxon>Parvularcula</taxon>
    </lineage>
</organism>
<dbReference type="Pfam" id="PF00664">
    <property type="entry name" value="ABC_membrane"/>
    <property type="match status" value="1"/>
</dbReference>
<evidence type="ECO:0000256" key="6">
    <source>
        <dbReference type="ARBA" id="ARBA00023136"/>
    </source>
</evidence>
<feature type="transmembrane region" description="Helical" evidence="7">
    <location>
        <begin position="196"/>
        <end position="216"/>
    </location>
</feature>
<dbReference type="InterPro" id="IPR011527">
    <property type="entry name" value="ABC1_TM_dom"/>
</dbReference>
<dbReference type="AlphaFoldDB" id="A0A840I4J0"/>
<dbReference type="PANTHER" id="PTHR24221">
    <property type="entry name" value="ATP-BINDING CASSETTE SUB-FAMILY B"/>
    <property type="match status" value="1"/>
</dbReference>
<feature type="domain" description="ABC transporter" evidence="8">
    <location>
        <begin position="372"/>
        <end position="587"/>
    </location>
</feature>
<feature type="transmembrane region" description="Helical" evidence="7">
    <location>
        <begin position="39"/>
        <end position="67"/>
    </location>
</feature>
<comment type="caution">
    <text evidence="10">The sequence shown here is derived from an EMBL/GenBank/DDBJ whole genome shotgun (WGS) entry which is preliminary data.</text>
</comment>
<gene>
    <name evidence="10" type="ORF">GGQ59_001613</name>
</gene>
<dbReference type="InterPro" id="IPR017871">
    <property type="entry name" value="ABC_transporter-like_CS"/>
</dbReference>
<keyword evidence="6 7" id="KW-0472">Membrane</keyword>
<dbReference type="PROSITE" id="PS50893">
    <property type="entry name" value="ABC_TRANSPORTER_2"/>
    <property type="match status" value="1"/>
</dbReference>
<dbReference type="GO" id="GO:0016887">
    <property type="term" value="F:ATP hydrolysis activity"/>
    <property type="evidence" value="ECO:0007669"/>
    <property type="project" value="InterPro"/>
</dbReference>
<dbReference type="PROSITE" id="PS50929">
    <property type="entry name" value="ABC_TM1F"/>
    <property type="match status" value="1"/>
</dbReference>
<dbReference type="InterPro" id="IPR039421">
    <property type="entry name" value="Type_1_exporter"/>
</dbReference>
<feature type="domain" description="ABC transmembrane type-1" evidence="9">
    <location>
        <begin position="39"/>
        <end position="300"/>
    </location>
</feature>